<accession>A0AAV1ALE8</accession>
<sequence length="132" mass="15153">MNQPTKQRIASVFIVMLKGESLRSLVIEILSMREKDSSAFSAHKAELNSDDLEEALEWLSYFCFEVLLKLVLRSSVKGCGQQAVYSSFVCSFIAEFGLLDQGYFCSRFLAGYVEVATYMILVWHMVQDFWHK</sequence>
<dbReference type="Proteomes" id="UP001157006">
    <property type="component" value="Chromosome 4"/>
</dbReference>
<evidence type="ECO:0000313" key="2">
    <source>
        <dbReference type="Proteomes" id="UP001157006"/>
    </source>
</evidence>
<name>A0AAV1ALE8_VICFA</name>
<dbReference type="EMBL" id="OX451739">
    <property type="protein sequence ID" value="CAI8611081.1"/>
    <property type="molecule type" value="Genomic_DNA"/>
</dbReference>
<dbReference type="AlphaFoldDB" id="A0AAV1ALE8"/>
<keyword evidence="2" id="KW-1185">Reference proteome</keyword>
<evidence type="ECO:0000313" key="1">
    <source>
        <dbReference type="EMBL" id="CAI8611081.1"/>
    </source>
</evidence>
<protein>
    <submittedName>
        <fullName evidence="1">Uncharacterized protein</fullName>
    </submittedName>
</protein>
<gene>
    <name evidence="1" type="ORF">VFH_IV212400</name>
</gene>
<proteinExistence type="predicted"/>
<reference evidence="1 2" key="1">
    <citation type="submission" date="2023-01" db="EMBL/GenBank/DDBJ databases">
        <authorList>
            <person name="Kreplak J."/>
        </authorList>
    </citation>
    <scope>NUCLEOTIDE SEQUENCE [LARGE SCALE GENOMIC DNA]</scope>
</reference>
<organism evidence="1 2">
    <name type="scientific">Vicia faba</name>
    <name type="common">Broad bean</name>
    <name type="synonym">Faba vulgaris</name>
    <dbReference type="NCBI Taxonomy" id="3906"/>
    <lineage>
        <taxon>Eukaryota</taxon>
        <taxon>Viridiplantae</taxon>
        <taxon>Streptophyta</taxon>
        <taxon>Embryophyta</taxon>
        <taxon>Tracheophyta</taxon>
        <taxon>Spermatophyta</taxon>
        <taxon>Magnoliopsida</taxon>
        <taxon>eudicotyledons</taxon>
        <taxon>Gunneridae</taxon>
        <taxon>Pentapetalae</taxon>
        <taxon>rosids</taxon>
        <taxon>fabids</taxon>
        <taxon>Fabales</taxon>
        <taxon>Fabaceae</taxon>
        <taxon>Papilionoideae</taxon>
        <taxon>50 kb inversion clade</taxon>
        <taxon>NPAAA clade</taxon>
        <taxon>Hologalegina</taxon>
        <taxon>IRL clade</taxon>
        <taxon>Fabeae</taxon>
        <taxon>Vicia</taxon>
    </lineage>
</organism>